<dbReference type="SUPFAM" id="SSF47226">
    <property type="entry name" value="Histidine-containing phosphotransfer domain, HPT domain"/>
    <property type="match status" value="1"/>
</dbReference>
<dbReference type="eggNOG" id="COG2198">
    <property type="taxonomic scope" value="Bacteria"/>
</dbReference>
<dbReference type="Gene3D" id="1.20.120.160">
    <property type="entry name" value="HPT domain"/>
    <property type="match status" value="1"/>
</dbReference>
<reference evidence="1 2" key="2">
    <citation type="submission" date="2007-09" db="EMBL/GenBank/DDBJ databases">
        <title>Draft genome sequence of Clostridium bolteae (ATCC BAA-613).</title>
        <authorList>
            <person name="Sudarsanam P."/>
            <person name="Ley R."/>
            <person name="Guruge J."/>
            <person name="Turnbaugh P.J."/>
            <person name="Mahowald M."/>
            <person name="Liep D."/>
            <person name="Gordon J."/>
        </authorList>
    </citation>
    <scope>NUCLEOTIDE SEQUENCE [LARGE SCALE GENOMIC DNA]</scope>
    <source>
        <strain evidence="2">ATCC BAA-613 / DSM 15670 / CCUG 46953 / JCM 12243 / WAL 16351</strain>
    </source>
</reference>
<name>A8RZF5_ENTBW</name>
<dbReference type="AlphaFoldDB" id="A8RZF5"/>
<evidence type="ECO:0000313" key="2">
    <source>
        <dbReference type="Proteomes" id="UP000005396"/>
    </source>
</evidence>
<sequence length="122" mass="13712">MRGIFMDLNTILELKGAGVDIDGALRRFSGNSALYEKFLKKFLTDSTFSQITKAFEGENREDALMATHTFKGVTANLGMDKLFNISSFMVDHIRADRFDEAAGAYPELEEAYKEICRILAND</sequence>
<accession>A8RZF5</accession>
<proteinExistence type="predicted"/>
<dbReference type="EMBL" id="ABCC02000040">
    <property type="protein sequence ID" value="EDP14237.1"/>
    <property type="molecule type" value="Genomic_DNA"/>
</dbReference>
<reference evidence="1 2" key="1">
    <citation type="submission" date="2007-08" db="EMBL/GenBank/DDBJ databases">
        <authorList>
            <person name="Fulton L."/>
            <person name="Clifton S."/>
            <person name="Fulton B."/>
            <person name="Xu J."/>
            <person name="Minx P."/>
            <person name="Pepin K.H."/>
            <person name="Johnson M."/>
            <person name="Thiruvilangam P."/>
            <person name="Bhonagiri V."/>
            <person name="Nash W.E."/>
            <person name="Mardis E.R."/>
            <person name="Wilson R.K."/>
        </authorList>
    </citation>
    <scope>NUCLEOTIDE SEQUENCE [LARGE SCALE GENOMIC DNA]</scope>
    <source>
        <strain evidence="2">ATCC BAA-613 / DSM 15670 / CCUG 46953 / JCM 12243 / WAL 16351</strain>
    </source>
</reference>
<dbReference type="Proteomes" id="UP000005396">
    <property type="component" value="Unassembled WGS sequence"/>
</dbReference>
<organism evidence="1 2">
    <name type="scientific">Enterocloster bolteae (strain ATCC BAA-613 / DSM 15670 / CCUG 46953 / JCM 12243 / WAL 16351)</name>
    <name type="common">Clostridium bolteae</name>
    <dbReference type="NCBI Taxonomy" id="411902"/>
    <lineage>
        <taxon>Bacteria</taxon>
        <taxon>Bacillati</taxon>
        <taxon>Bacillota</taxon>
        <taxon>Clostridia</taxon>
        <taxon>Lachnospirales</taxon>
        <taxon>Lachnospiraceae</taxon>
        <taxon>Enterocloster</taxon>
    </lineage>
</organism>
<evidence type="ECO:0000313" key="1">
    <source>
        <dbReference type="EMBL" id="EDP14237.1"/>
    </source>
</evidence>
<gene>
    <name evidence="1" type="ORF">CLOBOL_05403</name>
</gene>
<comment type="caution">
    <text evidence="1">The sequence shown here is derived from an EMBL/GenBank/DDBJ whole genome shotgun (WGS) entry which is preliminary data.</text>
</comment>
<protein>
    <recommendedName>
        <fullName evidence="3">Hpt domain-containing protein</fullName>
    </recommendedName>
</protein>
<dbReference type="PaxDb" id="411902-CLOBOL_05403"/>
<dbReference type="HOGENOM" id="CLU_131453_1_0_9"/>
<evidence type="ECO:0008006" key="3">
    <source>
        <dbReference type="Google" id="ProtNLM"/>
    </source>
</evidence>
<dbReference type="GO" id="GO:0000160">
    <property type="term" value="P:phosphorelay signal transduction system"/>
    <property type="evidence" value="ECO:0007669"/>
    <property type="project" value="InterPro"/>
</dbReference>
<dbReference type="InterPro" id="IPR036641">
    <property type="entry name" value="HPT_dom_sf"/>
</dbReference>